<dbReference type="EMBL" id="SLWS01000011">
    <property type="protein sequence ID" value="TCO52999.1"/>
    <property type="molecule type" value="Genomic_DNA"/>
</dbReference>
<sequence length="174" mass="20160">MTRKSWDKLDDAYRKRLEKHGITRSQHEAGVPLPDARGHKRTPEHPLPPGESVPKRYERWANSRAGTPIKMLTADGDVWLTDVSVRHRSLIGSHWNAVQSYLYDKPMPRAFWWNGNTRTALRPFKAPTVTGSQLDTDNSVGSPEKFRFMTDAKAIVQWMRRQERSFPEMYRTVA</sequence>
<protein>
    <submittedName>
        <fullName evidence="2">Uncharacterized protein</fullName>
    </submittedName>
</protein>
<evidence type="ECO:0000313" key="2">
    <source>
        <dbReference type="EMBL" id="TCO52999.1"/>
    </source>
</evidence>
<accession>A0A4R2JAK1</accession>
<dbReference type="RefSeq" id="WP_132123982.1">
    <property type="nucleotide sequence ID" value="NZ_SLWS01000011.1"/>
</dbReference>
<name>A0A4R2JAK1_9PSEU</name>
<dbReference type="Proteomes" id="UP000295680">
    <property type="component" value="Unassembled WGS sequence"/>
</dbReference>
<feature type="compositionally biased region" description="Basic and acidic residues" evidence="1">
    <location>
        <begin position="17"/>
        <end position="27"/>
    </location>
</feature>
<dbReference type="AlphaFoldDB" id="A0A4R2JAK1"/>
<comment type="caution">
    <text evidence="2">The sequence shown here is derived from an EMBL/GenBank/DDBJ whole genome shotgun (WGS) entry which is preliminary data.</text>
</comment>
<reference evidence="2 3" key="1">
    <citation type="submission" date="2019-03" db="EMBL/GenBank/DDBJ databases">
        <title>Genomic Encyclopedia of Type Strains, Phase IV (KMG-IV): sequencing the most valuable type-strain genomes for metagenomic binning, comparative biology and taxonomic classification.</title>
        <authorList>
            <person name="Goeker M."/>
        </authorList>
    </citation>
    <scope>NUCLEOTIDE SEQUENCE [LARGE SCALE GENOMIC DNA]</scope>
    <source>
        <strain evidence="2 3">DSM 45934</strain>
    </source>
</reference>
<organism evidence="2 3">
    <name type="scientific">Actinocrispum wychmicini</name>
    <dbReference type="NCBI Taxonomy" id="1213861"/>
    <lineage>
        <taxon>Bacteria</taxon>
        <taxon>Bacillati</taxon>
        <taxon>Actinomycetota</taxon>
        <taxon>Actinomycetes</taxon>
        <taxon>Pseudonocardiales</taxon>
        <taxon>Pseudonocardiaceae</taxon>
        <taxon>Actinocrispum</taxon>
    </lineage>
</organism>
<keyword evidence="3" id="KW-1185">Reference proteome</keyword>
<evidence type="ECO:0000256" key="1">
    <source>
        <dbReference type="SAM" id="MobiDB-lite"/>
    </source>
</evidence>
<feature type="region of interest" description="Disordered" evidence="1">
    <location>
        <begin position="17"/>
        <end position="54"/>
    </location>
</feature>
<evidence type="ECO:0000313" key="3">
    <source>
        <dbReference type="Proteomes" id="UP000295680"/>
    </source>
</evidence>
<gene>
    <name evidence="2" type="ORF">EV192_111193</name>
</gene>
<dbReference type="OrthoDB" id="9877575at2"/>
<proteinExistence type="predicted"/>